<feature type="compositionally biased region" description="Basic and acidic residues" evidence="2">
    <location>
        <begin position="117"/>
        <end position="126"/>
    </location>
</feature>
<dbReference type="PANTHER" id="PTHR37534">
    <property type="entry name" value="TRANSCRIPTIONAL ACTIVATOR PROTEIN UGA3"/>
    <property type="match status" value="1"/>
</dbReference>
<dbReference type="SMART" id="SM00066">
    <property type="entry name" value="GAL4"/>
    <property type="match status" value="1"/>
</dbReference>
<name>A0AA39GLD0_SARSR</name>
<dbReference type="CDD" id="cd00067">
    <property type="entry name" value="GAL4"/>
    <property type="match status" value="1"/>
</dbReference>
<gene>
    <name evidence="4" type="ORF">NLU13_2701</name>
</gene>
<evidence type="ECO:0000313" key="5">
    <source>
        <dbReference type="Proteomes" id="UP001175261"/>
    </source>
</evidence>
<dbReference type="InterPro" id="IPR036864">
    <property type="entry name" value="Zn2-C6_fun-type_DNA-bd_sf"/>
</dbReference>
<reference evidence="4" key="1">
    <citation type="submission" date="2022-10" db="EMBL/GenBank/DDBJ databases">
        <title>Determination and structural analysis of whole genome sequence of Sarocladium strictum F4-1.</title>
        <authorList>
            <person name="Hu L."/>
            <person name="Jiang Y."/>
        </authorList>
    </citation>
    <scope>NUCLEOTIDE SEQUENCE</scope>
    <source>
        <strain evidence="4">F4-1</strain>
    </source>
</reference>
<dbReference type="InterPro" id="IPR001138">
    <property type="entry name" value="Zn2Cys6_DnaBD"/>
</dbReference>
<dbReference type="Proteomes" id="UP001175261">
    <property type="component" value="Unassembled WGS sequence"/>
</dbReference>
<dbReference type="PROSITE" id="PS00463">
    <property type="entry name" value="ZN2_CY6_FUNGAL_1"/>
    <property type="match status" value="1"/>
</dbReference>
<dbReference type="AlphaFoldDB" id="A0AA39GLD0"/>
<dbReference type="PROSITE" id="PS50048">
    <property type="entry name" value="ZN2_CY6_FUNGAL_2"/>
    <property type="match status" value="1"/>
</dbReference>
<evidence type="ECO:0000256" key="1">
    <source>
        <dbReference type="ARBA" id="ARBA00023242"/>
    </source>
</evidence>
<accession>A0AA39GLD0</accession>
<organism evidence="4 5">
    <name type="scientific">Sarocladium strictum</name>
    <name type="common">Black bundle disease fungus</name>
    <name type="synonym">Acremonium strictum</name>
    <dbReference type="NCBI Taxonomy" id="5046"/>
    <lineage>
        <taxon>Eukaryota</taxon>
        <taxon>Fungi</taxon>
        <taxon>Dikarya</taxon>
        <taxon>Ascomycota</taxon>
        <taxon>Pezizomycotina</taxon>
        <taxon>Sordariomycetes</taxon>
        <taxon>Hypocreomycetidae</taxon>
        <taxon>Hypocreales</taxon>
        <taxon>Sarocladiaceae</taxon>
        <taxon>Sarocladium</taxon>
    </lineage>
</organism>
<dbReference type="Gene3D" id="4.10.240.10">
    <property type="entry name" value="Zn(2)-C6 fungal-type DNA-binding domain"/>
    <property type="match status" value="1"/>
</dbReference>
<feature type="region of interest" description="Disordered" evidence="2">
    <location>
        <begin position="87"/>
        <end position="126"/>
    </location>
</feature>
<dbReference type="Pfam" id="PF00172">
    <property type="entry name" value="Zn_clus"/>
    <property type="match status" value="1"/>
</dbReference>
<evidence type="ECO:0000313" key="4">
    <source>
        <dbReference type="EMBL" id="KAK0389126.1"/>
    </source>
</evidence>
<evidence type="ECO:0000259" key="3">
    <source>
        <dbReference type="PROSITE" id="PS50048"/>
    </source>
</evidence>
<feature type="compositionally biased region" description="Low complexity" evidence="2">
    <location>
        <begin position="105"/>
        <end position="116"/>
    </location>
</feature>
<dbReference type="EMBL" id="JAPDFR010000002">
    <property type="protein sequence ID" value="KAK0389126.1"/>
    <property type="molecule type" value="Genomic_DNA"/>
</dbReference>
<evidence type="ECO:0000256" key="2">
    <source>
        <dbReference type="SAM" id="MobiDB-lite"/>
    </source>
</evidence>
<keyword evidence="1" id="KW-0539">Nucleus</keyword>
<proteinExistence type="predicted"/>
<protein>
    <recommendedName>
        <fullName evidence="3">Zn(2)-C6 fungal-type domain-containing protein</fullName>
    </recommendedName>
</protein>
<keyword evidence="5" id="KW-1185">Reference proteome</keyword>
<dbReference type="GO" id="GO:0000976">
    <property type="term" value="F:transcription cis-regulatory region binding"/>
    <property type="evidence" value="ECO:0007669"/>
    <property type="project" value="TreeGrafter"/>
</dbReference>
<dbReference type="GO" id="GO:0045944">
    <property type="term" value="P:positive regulation of transcription by RNA polymerase II"/>
    <property type="evidence" value="ECO:0007669"/>
    <property type="project" value="TreeGrafter"/>
</dbReference>
<dbReference type="SUPFAM" id="SSF57701">
    <property type="entry name" value="Zn2/Cys6 DNA-binding domain"/>
    <property type="match status" value="1"/>
</dbReference>
<dbReference type="GO" id="GO:0008270">
    <property type="term" value="F:zinc ion binding"/>
    <property type="evidence" value="ECO:0007669"/>
    <property type="project" value="InterPro"/>
</dbReference>
<dbReference type="GO" id="GO:0000981">
    <property type="term" value="F:DNA-binding transcription factor activity, RNA polymerase II-specific"/>
    <property type="evidence" value="ECO:0007669"/>
    <property type="project" value="InterPro"/>
</dbReference>
<comment type="caution">
    <text evidence="4">The sequence shown here is derived from an EMBL/GenBank/DDBJ whole genome shotgun (WGS) entry which is preliminary data.</text>
</comment>
<feature type="domain" description="Zn(2)-C6 fungal-type" evidence="3">
    <location>
        <begin position="8"/>
        <end position="36"/>
    </location>
</feature>
<dbReference type="PANTHER" id="PTHR37534:SF44">
    <property type="entry name" value="ZN(II)2CYS6 TRANSCRIPTION FACTOR (EUROFUNG)"/>
    <property type="match status" value="1"/>
</dbReference>
<sequence>MATRSRYGCATCRKRKKKCDEGRPQCGQCVSRGVQCGGYDMRLTWGNGVASRGRFAGSTFAFPDMVRNGSTGTPSPQSAASIGSPMTILEHDTPGATTTAHQDSPHSSIPSQPSPQARDRQSLTYRNEEERDVILKNFLNEGIHRLYATTACESIVEAFKDLMPTSEVLTLICVALQEVISTGPTVSALEKTARALEMFRHQVSLENFRSQEELFMTGAWICTLHLIQGLPWTSTFYQFLEFCQIGDDLSKLRPNPRYHLGVRQQMETISVLDFPNFVLGRVSPSRGLWNRFRKLQSSWDDRYDGGVEPVTGLPRTMLDLLAFNPLDINEITDQCEEKLWNWNGQTSASLWVCQLWDCYRYAGILAIRHQRSLSYRISQSGRGLNISLHPQLDVGTGTVPSTEIILFRLLSSLNAVLNERYCTGSHPSLQVQHLALYPLVYASLQVSALKATKHPWREDLIRMREQIVALEPGTQGHLLQLFDILDEAWNSGYDGFDADGAARHRELEITII</sequence>
<dbReference type="GO" id="GO:0005634">
    <property type="term" value="C:nucleus"/>
    <property type="evidence" value="ECO:0007669"/>
    <property type="project" value="TreeGrafter"/>
</dbReference>